<dbReference type="EMBL" id="MNBE01000310">
    <property type="protein sequence ID" value="OKP10937.1"/>
    <property type="molecule type" value="Genomic_DNA"/>
</dbReference>
<evidence type="ECO:0000256" key="1">
    <source>
        <dbReference type="SAM" id="MobiDB-lite"/>
    </source>
</evidence>
<dbReference type="OrthoDB" id="409543at2759"/>
<comment type="caution">
    <text evidence="2">The sequence shown here is derived from an EMBL/GenBank/DDBJ whole genome shotgun (WGS) entry which is preliminary data.</text>
</comment>
<evidence type="ECO:0000313" key="2">
    <source>
        <dbReference type="EMBL" id="OKP10937.1"/>
    </source>
</evidence>
<feature type="compositionally biased region" description="Basic and acidic residues" evidence="1">
    <location>
        <begin position="87"/>
        <end position="99"/>
    </location>
</feature>
<gene>
    <name evidence="2" type="ORF">PENSUB_3757</name>
</gene>
<feature type="region of interest" description="Disordered" evidence="1">
    <location>
        <begin position="82"/>
        <end position="103"/>
    </location>
</feature>
<dbReference type="Proteomes" id="UP000186955">
    <property type="component" value="Unassembled WGS sequence"/>
</dbReference>
<proteinExistence type="predicted"/>
<dbReference type="AlphaFoldDB" id="A0A1Q5UEN5"/>
<protein>
    <submittedName>
        <fullName evidence="2">Uncharacterized protein</fullName>
    </submittedName>
</protein>
<sequence>MFENPSPSFDVDWIDEALTFEYVTQLIGRLICLEEAGENFSGVDYWQKHIFAFKVLKDDWCGESLTSFVGFRERDFEALTPPYNGVDDAKAEPESKSDPESEEYSANYKKAAFLIWEMLANASMWKVPHAHELTHSVQLVTLLDLQENEGMDAAPGTFGKLFRFGTVNLRQTREGIEMMPTPRPSQTWKKGVLEV</sequence>
<keyword evidence="3" id="KW-1185">Reference proteome</keyword>
<organism evidence="2 3">
    <name type="scientific">Penicillium subrubescens</name>
    <dbReference type="NCBI Taxonomy" id="1316194"/>
    <lineage>
        <taxon>Eukaryota</taxon>
        <taxon>Fungi</taxon>
        <taxon>Dikarya</taxon>
        <taxon>Ascomycota</taxon>
        <taxon>Pezizomycotina</taxon>
        <taxon>Eurotiomycetes</taxon>
        <taxon>Eurotiomycetidae</taxon>
        <taxon>Eurotiales</taxon>
        <taxon>Aspergillaceae</taxon>
        <taxon>Penicillium</taxon>
    </lineage>
</organism>
<evidence type="ECO:0000313" key="3">
    <source>
        <dbReference type="Proteomes" id="UP000186955"/>
    </source>
</evidence>
<accession>A0A1Q5UEN5</accession>
<reference evidence="2 3" key="1">
    <citation type="submission" date="2016-10" db="EMBL/GenBank/DDBJ databases">
        <title>Genome sequence of the ascomycete fungus Penicillium subrubescens.</title>
        <authorList>
            <person name="De Vries R.P."/>
            <person name="Peng M."/>
            <person name="Dilokpimol A."/>
            <person name="Hilden K."/>
            <person name="Makela M.R."/>
            <person name="Grigoriev I."/>
            <person name="Riley R."/>
            <person name="Granchi Z."/>
        </authorList>
    </citation>
    <scope>NUCLEOTIDE SEQUENCE [LARGE SCALE GENOMIC DNA]</scope>
    <source>
        <strain evidence="2 3">CBS 132785</strain>
    </source>
</reference>
<name>A0A1Q5UEN5_9EURO</name>